<keyword evidence="3" id="KW-1185">Reference proteome</keyword>
<dbReference type="GeneID" id="32901550"/>
<accession>A0A2Z2HL32</accession>
<evidence type="ECO:0000313" key="3">
    <source>
        <dbReference type="Proteomes" id="UP000249949"/>
    </source>
</evidence>
<proteinExistence type="predicted"/>
<dbReference type="AlphaFoldDB" id="A0A2Z2HL32"/>
<organism evidence="2 3">
    <name type="scientific">Candidatus Nitrosomarinus catalinensis</name>
    <dbReference type="NCBI Taxonomy" id="1898749"/>
    <lineage>
        <taxon>Archaea</taxon>
        <taxon>Nitrososphaerota</taxon>
        <taxon>Nitrososphaeria</taxon>
        <taxon>Nitrosopumilales</taxon>
        <taxon>Nitrosopumilaceae</taxon>
        <taxon>Candidatus Nitrosomarinus</taxon>
    </lineage>
</organism>
<feature type="coiled-coil region" evidence="1">
    <location>
        <begin position="14"/>
        <end position="140"/>
    </location>
</feature>
<dbReference type="Proteomes" id="UP000249949">
    <property type="component" value="Chromosome"/>
</dbReference>
<gene>
    <name evidence="2" type="primary">smc_2</name>
    <name evidence="2" type="ORF">NMSP_1094</name>
</gene>
<keyword evidence="1" id="KW-0175">Coiled coil</keyword>
<reference evidence="2 3" key="1">
    <citation type="journal article" date="2017" name="Environ. Microbiol.">
        <title>Genome and epigenome of a novel marine Thaumarchaeota strain suggest viral infection, phosphorothioation DNA modification and multiple restriction systems.</title>
        <authorList>
            <person name="Ahlgren N.A."/>
            <person name="Chen Y."/>
            <person name="Needham D.M."/>
            <person name="Parada A.E."/>
            <person name="Sachdeva R."/>
            <person name="Trinh V."/>
            <person name="Chen T."/>
            <person name="Fuhrman J.A."/>
        </authorList>
    </citation>
    <scope>NUCLEOTIDE SEQUENCE [LARGE SCALE GENOMIC DNA]</scope>
    <source>
        <strain evidence="2 3">SPOT01</strain>
    </source>
</reference>
<sequence length="253" mass="29671">MGFFSKKKEIKNDDEDESILKEELETEVEKLQTEFRTKQEEIVKVSEKIQTVKEEYDTTVSNLMSVKKEFNQKKMELDIVQREYREIREKIKNAQQIKDTKSINEFNKTEKEYKKIKDELEQMMKEQKQIKEEIAKGQSTIHGLRKQQVEVGKELDEANSRLYNAKEELDKKDKFQDTSVLTSKEKKEIKNNSPTEKANAGVIEAASIVVGSLKSKLNTAHKELEQIQGVLEEEREAHKKTRQELMKIKSEKN</sequence>
<dbReference type="KEGG" id="nct:NMSP_1094"/>
<name>A0A2Z2HL32_9ARCH</name>
<protein>
    <submittedName>
        <fullName evidence="2">Chromosome partition protein Smc</fullName>
    </submittedName>
</protein>
<evidence type="ECO:0000313" key="2">
    <source>
        <dbReference type="EMBL" id="ARS64711.1"/>
    </source>
</evidence>
<feature type="coiled-coil region" evidence="1">
    <location>
        <begin position="217"/>
        <end position="251"/>
    </location>
</feature>
<dbReference type="EMBL" id="CP021324">
    <property type="protein sequence ID" value="ARS64711.1"/>
    <property type="molecule type" value="Genomic_DNA"/>
</dbReference>
<dbReference type="OrthoDB" id="3152at2157"/>
<evidence type="ECO:0000256" key="1">
    <source>
        <dbReference type="SAM" id="Coils"/>
    </source>
</evidence>
<dbReference type="Gene3D" id="1.10.287.1490">
    <property type="match status" value="1"/>
</dbReference>
<dbReference type="RefSeq" id="WP_086907772.1">
    <property type="nucleotide sequence ID" value="NZ_CP021324.1"/>
</dbReference>